<dbReference type="SUPFAM" id="SSF56112">
    <property type="entry name" value="Protein kinase-like (PK-like)"/>
    <property type="match status" value="1"/>
</dbReference>
<keyword evidence="7" id="KW-0418">Kinase</keyword>
<accession>A0ABY9CGT9</accession>
<dbReference type="Gene3D" id="3.30.200.20">
    <property type="entry name" value="Phosphorylase Kinase, domain 1"/>
    <property type="match status" value="1"/>
</dbReference>
<dbReference type="SMART" id="SM00108">
    <property type="entry name" value="B_lectin"/>
    <property type="match status" value="1"/>
</dbReference>
<name>A0ABY9CGT9_VITVI</name>
<dbReference type="PROSITE" id="PS50948">
    <property type="entry name" value="PAN"/>
    <property type="match status" value="1"/>
</dbReference>
<evidence type="ECO:0000256" key="11">
    <source>
        <dbReference type="SAM" id="SignalP"/>
    </source>
</evidence>
<keyword evidence="4" id="KW-0808">Transferase</keyword>
<dbReference type="PROSITE" id="PS50011">
    <property type="entry name" value="PROTEIN_KINASE_DOM"/>
    <property type="match status" value="1"/>
</dbReference>
<evidence type="ECO:0000256" key="8">
    <source>
        <dbReference type="ARBA" id="ARBA00022840"/>
    </source>
</evidence>
<dbReference type="PANTHER" id="PTHR27002:SF926">
    <property type="entry name" value="OS07G0535800 PROTEIN"/>
    <property type="match status" value="1"/>
</dbReference>
<evidence type="ECO:0000259" key="12">
    <source>
        <dbReference type="PROSITE" id="PS50011"/>
    </source>
</evidence>
<dbReference type="SMART" id="SM00220">
    <property type="entry name" value="S_TKc"/>
    <property type="match status" value="1"/>
</dbReference>
<evidence type="ECO:0000259" key="14">
    <source>
        <dbReference type="PROSITE" id="PS50948"/>
    </source>
</evidence>
<dbReference type="InterPro" id="IPR000719">
    <property type="entry name" value="Prot_kinase_dom"/>
</dbReference>
<keyword evidence="2" id="KW-0472">Membrane</keyword>
<dbReference type="PROSITE" id="PS50927">
    <property type="entry name" value="BULB_LECTIN"/>
    <property type="match status" value="1"/>
</dbReference>
<dbReference type="PANTHER" id="PTHR27002">
    <property type="entry name" value="RECEPTOR-LIKE SERINE/THREONINE-PROTEIN KINASE SD1-8"/>
    <property type="match status" value="1"/>
</dbReference>
<organism evidence="15 16">
    <name type="scientific">Vitis vinifera</name>
    <name type="common">Grape</name>
    <dbReference type="NCBI Taxonomy" id="29760"/>
    <lineage>
        <taxon>Eukaryota</taxon>
        <taxon>Viridiplantae</taxon>
        <taxon>Streptophyta</taxon>
        <taxon>Embryophyta</taxon>
        <taxon>Tracheophyta</taxon>
        <taxon>Spermatophyta</taxon>
        <taxon>Magnoliopsida</taxon>
        <taxon>eudicotyledons</taxon>
        <taxon>Gunneridae</taxon>
        <taxon>Pentapetalae</taxon>
        <taxon>rosids</taxon>
        <taxon>Vitales</taxon>
        <taxon>Vitaceae</taxon>
        <taxon>Viteae</taxon>
        <taxon>Vitis</taxon>
    </lineage>
</organism>
<evidence type="ECO:0000256" key="1">
    <source>
        <dbReference type="ARBA" id="ARBA00004251"/>
    </source>
</evidence>
<evidence type="ECO:0000259" key="13">
    <source>
        <dbReference type="PROSITE" id="PS50927"/>
    </source>
</evidence>
<dbReference type="CDD" id="cd00028">
    <property type="entry name" value="B_lectin"/>
    <property type="match status" value="1"/>
</dbReference>
<dbReference type="InterPro" id="IPR011009">
    <property type="entry name" value="Kinase-like_dom_sf"/>
</dbReference>
<dbReference type="InterPro" id="IPR003609">
    <property type="entry name" value="Pan_app"/>
</dbReference>
<dbReference type="Pfam" id="PF08276">
    <property type="entry name" value="PAN_2"/>
    <property type="match status" value="1"/>
</dbReference>
<keyword evidence="2" id="KW-1003">Cell membrane</keyword>
<keyword evidence="3" id="KW-0723">Serine/threonine-protein kinase</keyword>
<dbReference type="InterPro" id="IPR001480">
    <property type="entry name" value="Bulb-type_lectin_dom"/>
</dbReference>
<dbReference type="InterPro" id="IPR001245">
    <property type="entry name" value="Ser-Thr/Tyr_kinase_cat_dom"/>
</dbReference>
<keyword evidence="16" id="KW-1185">Reference proteome</keyword>
<keyword evidence="10" id="KW-0325">Glycoprotein</keyword>
<evidence type="ECO:0000256" key="2">
    <source>
        <dbReference type="ARBA" id="ARBA00022475"/>
    </source>
</evidence>
<feature type="domain" description="Protein kinase" evidence="12">
    <location>
        <begin position="364"/>
        <end position="529"/>
    </location>
</feature>
<protein>
    <recommendedName>
        <fullName evidence="17">G-type lectin S-receptor-like serine/threonine-protein kinase</fullName>
    </recommendedName>
</protein>
<evidence type="ECO:0000256" key="4">
    <source>
        <dbReference type="ARBA" id="ARBA00022679"/>
    </source>
</evidence>
<evidence type="ECO:0000256" key="6">
    <source>
        <dbReference type="ARBA" id="ARBA00022741"/>
    </source>
</evidence>
<evidence type="ECO:0000256" key="3">
    <source>
        <dbReference type="ARBA" id="ARBA00022527"/>
    </source>
</evidence>
<dbReference type="InterPro" id="IPR008271">
    <property type="entry name" value="Ser/Thr_kinase_AS"/>
</dbReference>
<keyword evidence="8" id="KW-0067">ATP-binding</keyword>
<dbReference type="SUPFAM" id="SSF51110">
    <property type="entry name" value="alpha-D-mannose-specific plant lectins"/>
    <property type="match status" value="1"/>
</dbReference>
<keyword evidence="5 11" id="KW-0732">Signal</keyword>
<sequence>MAIKGRNLILLFFLCFVLLRSTCDSKGDTLVEGKQLRDGECLISANGAFTLGFFSVDASGKRYLGIWYTKYDDKKVWVANRDDPIPDSSGYLTIDDDDGRLIIIHSGGSKDLVSNYTQKANINSTSAILRDDGNLVLRENQNTSDGWGQVLWQSFDHPTDTLLPRPECRSSTPRHFSPKRGYAPNGFRFDDDMSIIDCQAKCWSECPCVAYASTNDDRTGCEIWSKEMQRLFRVEEYYDGQAREIYFLPSNQADDRSWFIDEKRVIEEKNAADEGMPWLINAVGVIVGGSVGFIACSLCYLGWKDLTIKEKEYNRQQELLFELGAITKSLTKYGNANKLEKNGKSSNELQLFSFQSIATATNNFSTENKLGEGGFGPVYKGVLLDKQEIAIKKLSRGSGQGLEEFKNEILLIGKLQHNNLVRLLGCCIKGEEKILIYEYLPNKSLDFFLFDPIQKNLLDWKKRYNIIEGIAQGLLYLHKYSRLKVVHRDLKASNILLDNEMNPKISYFGMARIFGRNESQANTKRIVGT</sequence>
<feature type="signal peptide" evidence="11">
    <location>
        <begin position="1"/>
        <end position="25"/>
    </location>
</feature>
<evidence type="ECO:0000256" key="10">
    <source>
        <dbReference type="ARBA" id="ARBA00023180"/>
    </source>
</evidence>
<proteinExistence type="predicted"/>
<feature type="domain" description="Bulb-type lectin" evidence="13">
    <location>
        <begin position="27"/>
        <end position="150"/>
    </location>
</feature>
<feature type="chain" id="PRO_5045623378" description="G-type lectin S-receptor-like serine/threonine-protein kinase" evidence="11">
    <location>
        <begin position="26"/>
        <end position="529"/>
    </location>
</feature>
<reference evidence="15 16" key="1">
    <citation type="journal article" date="2023" name="Hortic Res">
        <title>The complete reference genome for grapevine (Vitis vinifera L.) genetics and breeding.</title>
        <authorList>
            <person name="Shi X."/>
            <person name="Cao S."/>
            <person name="Wang X."/>
            <person name="Huang S."/>
            <person name="Wang Y."/>
            <person name="Liu Z."/>
            <person name="Liu W."/>
            <person name="Leng X."/>
            <person name="Peng Y."/>
            <person name="Wang N."/>
            <person name="Wang Y."/>
            <person name="Ma Z."/>
            <person name="Xu X."/>
            <person name="Zhang F."/>
            <person name="Xue H."/>
            <person name="Zhong H."/>
            <person name="Wang Y."/>
            <person name="Zhang K."/>
            <person name="Velt A."/>
            <person name="Avia K."/>
            <person name="Holtgrawe D."/>
            <person name="Grimplet J."/>
            <person name="Matus J.T."/>
            <person name="Ware D."/>
            <person name="Wu X."/>
            <person name="Wang H."/>
            <person name="Liu C."/>
            <person name="Fang Y."/>
            <person name="Rustenholz C."/>
            <person name="Cheng Z."/>
            <person name="Xiao H."/>
            <person name="Zhou Y."/>
        </authorList>
    </citation>
    <scope>NUCLEOTIDE SEQUENCE [LARGE SCALE GENOMIC DNA]</scope>
    <source>
        <strain evidence="16">cv. Pinot noir / PN40024</strain>
        <tissue evidence="15">Leaf</tissue>
    </source>
</reference>
<dbReference type="Pfam" id="PF01453">
    <property type="entry name" value="B_lectin"/>
    <property type="match status" value="1"/>
</dbReference>
<dbReference type="PROSITE" id="PS00108">
    <property type="entry name" value="PROTEIN_KINASE_ST"/>
    <property type="match status" value="1"/>
</dbReference>
<keyword evidence="9" id="KW-1015">Disulfide bond</keyword>
<dbReference type="Gene3D" id="2.90.10.10">
    <property type="entry name" value="Bulb-type lectin domain"/>
    <property type="match status" value="1"/>
</dbReference>
<dbReference type="Pfam" id="PF07714">
    <property type="entry name" value="PK_Tyr_Ser-Thr"/>
    <property type="match status" value="1"/>
</dbReference>
<gene>
    <name evidence="15" type="ORF">VitviT2T_013445</name>
</gene>
<evidence type="ECO:0000256" key="9">
    <source>
        <dbReference type="ARBA" id="ARBA00023157"/>
    </source>
</evidence>
<feature type="domain" description="Apple" evidence="14">
    <location>
        <begin position="168"/>
        <end position="242"/>
    </location>
</feature>
<evidence type="ECO:0000313" key="16">
    <source>
        <dbReference type="Proteomes" id="UP001227230"/>
    </source>
</evidence>
<evidence type="ECO:0000256" key="5">
    <source>
        <dbReference type="ARBA" id="ARBA00022729"/>
    </source>
</evidence>
<keyword evidence="6" id="KW-0547">Nucleotide-binding</keyword>
<dbReference type="EMBL" id="CP126656">
    <property type="protein sequence ID" value="WJZ94605.1"/>
    <property type="molecule type" value="Genomic_DNA"/>
</dbReference>
<evidence type="ECO:0000313" key="15">
    <source>
        <dbReference type="EMBL" id="WJZ94605.1"/>
    </source>
</evidence>
<evidence type="ECO:0008006" key="17">
    <source>
        <dbReference type="Google" id="ProtNLM"/>
    </source>
</evidence>
<dbReference type="InterPro" id="IPR036426">
    <property type="entry name" value="Bulb-type_lectin_dom_sf"/>
</dbReference>
<dbReference type="Gene3D" id="1.10.510.10">
    <property type="entry name" value="Transferase(Phosphotransferase) domain 1"/>
    <property type="match status" value="1"/>
</dbReference>
<dbReference type="Proteomes" id="UP001227230">
    <property type="component" value="Chromosome 9"/>
</dbReference>
<evidence type="ECO:0000256" key="7">
    <source>
        <dbReference type="ARBA" id="ARBA00022777"/>
    </source>
</evidence>
<comment type="subcellular location">
    <subcellularLocation>
        <location evidence="1">Cell membrane</location>
        <topology evidence="1">Single-pass type I membrane protein</topology>
    </subcellularLocation>
</comment>